<dbReference type="Proteomes" id="UP000708208">
    <property type="component" value="Unassembled WGS sequence"/>
</dbReference>
<organism evidence="1 2">
    <name type="scientific">Allacma fusca</name>
    <dbReference type="NCBI Taxonomy" id="39272"/>
    <lineage>
        <taxon>Eukaryota</taxon>
        <taxon>Metazoa</taxon>
        <taxon>Ecdysozoa</taxon>
        <taxon>Arthropoda</taxon>
        <taxon>Hexapoda</taxon>
        <taxon>Collembola</taxon>
        <taxon>Symphypleona</taxon>
        <taxon>Sminthuridae</taxon>
        <taxon>Allacma</taxon>
    </lineage>
</organism>
<name>A0A8J2KY22_9HEXA</name>
<sequence>IPQRARYPFASSKFDTDSENPVNSIAYNTYACGPLV</sequence>
<gene>
    <name evidence="1" type="ORF">AFUS01_LOCUS22374</name>
</gene>
<reference evidence="1" key="1">
    <citation type="submission" date="2021-06" db="EMBL/GenBank/DDBJ databases">
        <authorList>
            <person name="Hodson N. C."/>
            <person name="Mongue J. A."/>
            <person name="Jaron S. K."/>
        </authorList>
    </citation>
    <scope>NUCLEOTIDE SEQUENCE</scope>
</reference>
<evidence type="ECO:0000313" key="2">
    <source>
        <dbReference type="Proteomes" id="UP000708208"/>
    </source>
</evidence>
<keyword evidence="2" id="KW-1185">Reference proteome</keyword>
<proteinExistence type="predicted"/>
<dbReference type="AlphaFoldDB" id="A0A8J2KY22"/>
<comment type="caution">
    <text evidence="1">The sequence shown here is derived from an EMBL/GenBank/DDBJ whole genome shotgun (WGS) entry which is preliminary data.</text>
</comment>
<protein>
    <submittedName>
        <fullName evidence="1">Uncharacterized protein</fullName>
    </submittedName>
</protein>
<evidence type="ECO:0000313" key="1">
    <source>
        <dbReference type="EMBL" id="CAG7733961.1"/>
    </source>
</evidence>
<dbReference type="EMBL" id="CAJVCH010259890">
    <property type="protein sequence ID" value="CAG7733961.1"/>
    <property type="molecule type" value="Genomic_DNA"/>
</dbReference>
<accession>A0A8J2KY22</accession>
<feature type="non-terminal residue" evidence="1">
    <location>
        <position position="1"/>
    </location>
</feature>